<proteinExistence type="predicted"/>
<evidence type="ECO:0000313" key="2">
    <source>
        <dbReference type="WBParaSite" id="JU765_v2.g17842.t1"/>
    </source>
</evidence>
<dbReference type="Proteomes" id="UP000887576">
    <property type="component" value="Unplaced"/>
</dbReference>
<name>A0AC34QP14_9BILA</name>
<dbReference type="WBParaSite" id="JU765_v2.g17842.t1">
    <property type="protein sequence ID" value="JU765_v2.g17842.t1"/>
    <property type="gene ID" value="JU765_v2.g17842"/>
</dbReference>
<sequence length="69" mass="8210">MAVTASMLRLPIHGYFMSANRCSQKRDRKEKKDARSIMLQEIYRKPNIQLEALWPSFFINVLLKKKLKK</sequence>
<evidence type="ECO:0000313" key="1">
    <source>
        <dbReference type="Proteomes" id="UP000887576"/>
    </source>
</evidence>
<organism evidence="1 2">
    <name type="scientific">Panagrolaimus sp. JU765</name>
    <dbReference type="NCBI Taxonomy" id="591449"/>
    <lineage>
        <taxon>Eukaryota</taxon>
        <taxon>Metazoa</taxon>
        <taxon>Ecdysozoa</taxon>
        <taxon>Nematoda</taxon>
        <taxon>Chromadorea</taxon>
        <taxon>Rhabditida</taxon>
        <taxon>Tylenchina</taxon>
        <taxon>Panagrolaimomorpha</taxon>
        <taxon>Panagrolaimoidea</taxon>
        <taxon>Panagrolaimidae</taxon>
        <taxon>Panagrolaimus</taxon>
    </lineage>
</organism>
<protein>
    <submittedName>
        <fullName evidence="2">Uncharacterized protein</fullName>
    </submittedName>
</protein>
<reference evidence="2" key="1">
    <citation type="submission" date="2022-11" db="UniProtKB">
        <authorList>
            <consortium name="WormBaseParasite"/>
        </authorList>
    </citation>
    <scope>IDENTIFICATION</scope>
</reference>
<accession>A0AC34QP14</accession>